<keyword evidence="3" id="KW-1185">Reference proteome</keyword>
<keyword evidence="1" id="KW-1133">Transmembrane helix</keyword>
<dbReference type="AlphaFoldDB" id="A0A6A4I3R9"/>
<feature type="transmembrane region" description="Helical" evidence="1">
    <location>
        <begin position="176"/>
        <end position="202"/>
    </location>
</feature>
<dbReference type="OrthoDB" id="3265734at2759"/>
<sequence>MSSACPPNTTSQILVDDTDPRIIYSDGWSGAGTVGNECDGTTHDSNFIPGATASFSFEGTGIEVYGTVPATIFTPTASFQVDNQNSTFSFPGDNAVHYRTIYYTSPSLTAGNHTLSMTVTSNSSTKLYLDYLVYSPILSTSSTIPQSAASTTVTSTTSTGLAVGDSSSQSHPASRVGAIIGGIFGGIVVGIALGILLMCILLRRSRKIQSLFHYKSENITQFTSLAPDAAFMVASPTDSNATTSG</sequence>
<dbReference type="EMBL" id="ML769402">
    <property type="protein sequence ID" value="KAE9406492.1"/>
    <property type="molecule type" value="Genomic_DNA"/>
</dbReference>
<dbReference type="Proteomes" id="UP000799118">
    <property type="component" value="Unassembled WGS sequence"/>
</dbReference>
<keyword evidence="1" id="KW-0472">Membrane</keyword>
<name>A0A6A4I3R9_9AGAR</name>
<accession>A0A6A4I3R9</accession>
<reference evidence="2" key="1">
    <citation type="journal article" date="2019" name="Environ. Microbiol.">
        <title>Fungal ecological strategies reflected in gene transcription - a case study of two litter decomposers.</title>
        <authorList>
            <person name="Barbi F."/>
            <person name="Kohler A."/>
            <person name="Barry K."/>
            <person name="Baskaran P."/>
            <person name="Daum C."/>
            <person name="Fauchery L."/>
            <person name="Ihrmark K."/>
            <person name="Kuo A."/>
            <person name="LaButti K."/>
            <person name="Lipzen A."/>
            <person name="Morin E."/>
            <person name="Grigoriev I.V."/>
            <person name="Henrissat B."/>
            <person name="Lindahl B."/>
            <person name="Martin F."/>
        </authorList>
    </citation>
    <scope>NUCLEOTIDE SEQUENCE</scope>
    <source>
        <strain evidence="2">JB14</strain>
    </source>
</reference>
<protein>
    <submittedName>
        <fullName evidence="2">Uncharacterized protein</fullName>
    </submittedName>
</protein>
<keyword evidence="1" id="KW-0812">Transmembrane</keyword>
<evidence type="ECO:0000313" key="2">
    <source>
        <dbReference type="EMBL" id="KAE9406492.1"/>
    </source>
</evidence>
<evidence type="ECO:0000256" key="1">
    <source>
        <dbReference type="SAM" id="Phobius"/>
    </source>
</evidence>
<proteinExistence type="predicted"/>
<gene>
    <name evidence="2" type="ORF">BT96DRAFT_987631</name>
</gene>
<organism evidence="2 3">
    <name type="scientific">Gymnopus androsaceus JB14</name>
    <dbReference type="NCBI Taxonomy" id="1447944"/>
    <lineage>
        <taxon>Eukaryota</taxon>
        <taxon>Fungi</taxon>
        <taxon>Dikarya</taxon>
        <taxon>Basidiomycota</taxon>
        <taxon>Agaricomycotina</taxon>
        <taxon>Agaricomycetes</taxon>
        <taxon>Agaricomycetidae</taxon>
        <taxon>Agaricales</taxon>
        <taxon>Marasmiineae</taxon>
        <taxon>Omphalotaceae</taxon>
        <taxon>Gymnopus</taxon>
    </lineage>
</organism>
<dbReference type="Gene3D" id="2.60.120.260">
    <property type="entry name" value="Galactose-binding domain-like"/>
    <property type="match status" value="1"/>
</dbReference>
<evidence type="ECO:0000313" key="3">
    <source>
        <dbReference type="Proteomes" id="UP000799118"/>
    </source>
</evidence>